<dbReference type="InParanoid" id="T1EXK2"/>
<dbReference type="CDD" id="cd22823">
    <property type="entry name" value="Gal_Rha_Lectin"/>
    <property type="match status" value="1"/>
</dbReference>
<dbReference type="InterPro" id="IPR043159">
    <property type="entry name" value="Lectin_gal-bd_sf"/>
</dbReference>
<keyword evidence="4" id="KW-1185">Reference proteome</keyword>
<dbReference type="RefSeq" id="XP_009031291.1">
    <property type="nucleotide sequence ID" value="XM_009033043.1"/>
</dbReference>
<organism evidence="3 4">
    <name type="scientific">Helobdella robusta</name>
    <name type="common">Californian leech</name>
    <dbReference type="NCBI Taxonomy" id="6412"/>
    <lineage>
        <taxon>Eukaryota</taxon>
        <taxon>Metazoa</taxon>
        <taxon>Spiralia</taxon>
        <taxon>Lophotrochozoa</taxon>
        <taxon>Annelida</taxon>
        <taxon>Clitellata</taxon>
        <taxon>Hirudinea</taxon>
        <taxon>Rhynchobdellida</taxon>
        <taxon>Glossiphoniidae</taxon>
        <taxon>Helobdella</taxon>
    </lineage>
</organism>
<proteinExistence type="predicted"/>
<dbReference type="Proteomes" id="UP000015101">
    <property type="component" value="Unassembled WGS sequence"/>
</dbReference>
<dbReference type="Gene3D" id="2.60.120.740">
    <property type="match status" value="1"/>
</dbReference>
<reference evidence="4" key="1">
    <citation type="submission" date="2012-12" db="EMBL/GenBank/DDBJ databases">
        <authorList>
            <person name="Hellsten U."/>
            <person name="Grimwood J."/>
            <person name="Chapman J.A."/>
            <person name="Shapiro H."/>
            <person name="Aerts A."/>
            <person name="Otillar R.P."/>
            <person name="Terry A.Y."/>
            <person name="Boore J.L."/>
            <person name="Simakov O."/>
            <person name="Marletaz F."/>
            <person name="Cho S.-J."/>
            <person name="Edsinger-Gonzales E."/>
            <person name="Havlak P."/>
            <person name="Kuo D.-H."/>
            <person name="Larsson T."/>
            <person name="Lv J."/>
            <person name="Arendt D."/>
            <person name="Savage R."/>
            <person name="Osoegawa K."/>
            <person name="de Jong P."/>
            <person name="Lindberg D.R."/>
            <person name="Seaver E.C."/>
            <person name="Weisblat D.A."/>
            <person name="Putnam N.H."/>
            <person name="Grigoriev I.V."/>
            <person name="Rokhsar D.S."/>
        </authorList>
    </citation>
    <scope>NUCLEOTIDE SEQUENCE</scope>
</reference>
<protein>
    <recommendedName>
        <fullName evidence="1">SUEL-type lectin domain-containing protein</fullName>
    </recommendedName>
</protein>
<dbReference type="GeneID" id="20201302"/>
<name>T1EXK2_HELRO</name>
<dbReference type="InterPro" id="IPR000922">
    <property type="entry name" value="Lectin_gal-bd_dom"/>
</dbReference>
<evidence type="ECO:0000259" key="1">
    <source>
        <dbReference type="Pfam" id="PF02140"/>
    </source>
</evidence>
<gene>
    <name evidence="3" type="primary">20201302</name>
    <name evidence="2" type="ORF">HELRODRAFT_166000</name>
</gene>
<evidence type="ECO:0000313" key="3">
    <source>
        <dbReference type="EnsemblMetazoa" id="HelroP166000"/>
    </source>
</evidence>
<dbReference type="PANTHER" id="PTHR46780">
    <property type="entry name" value="PROTEIN EVA-1"/>
    <property type="match status" value="1"/>
</dbReference>
<reference evidence="2 4" key="2">
    <citation type="journal article" date="2013" name="Nature">
        <title>Insights into bilaterian evolution from three spiralian genomes.</title>
        <authorList>
            <person name="Simakov O."/>
            <person name="Marletaz F."/>
            <person name="Cho S.J."/>
            <person name="Edsinger-Gonzales E."/>
            <person name="Havlak P."/>
            <person name="Hellsten U."/>
            <person name="Kuo D.H."/>
            <person name="Larsson T."/>
            <person name="Lv J."/>
            <person name="Arendt D."/>
            <person name="Savage R."/>
            <person name="Osoegawa K."/>
            <person name="de Jong P."/>
            <person name="Grimwood J."/>
            <person name="Chapman J.A."/>
            <person name="Shapiro H."/>
            <person name="Aerts A."/>
            <person name="Otillar R.P."/>
            <person name="Terry A.Y."/>
            <person name="Boore J.L."/>
            <person name="Grigoriev I.V."/>
            <person name="Lindberg D.R."/>
            <person name="Seaver E.C."/>
            <person name="Weisblat D.A."/>
            <person name="Putnam N.H."/>
            <person name="Rokhsar D.S."/>
        </authorList>
    </citation>
    <scope>NUCLEOTIDE SEQUENCE</scope>
</reference>
<dbReference type="EnsemblMetazoa" id="HelroT166000">
    <property type="protein sequence ID" value="HelroP166000"/>
    <property type="gene ID" value="HelroG166000"/>
</dbReference>
<dbReference type="AlphaFoldDB" id="T1EXK2"/>
<dbReference type="CTD" id="20201302"/>
<feature type="domain" description="SUEL-type lectin" evidence="1">
    <location>
        <begin position="69"/>
        <end position="148"/>
    </location>
</feature>
<dbReference type="KEGG" id="hro:HELRODRAFT_166000"/>
<evidence type="ECO:0000313" key="2">
    <source>
        <dbReference type="EMBL" id="ESN90342.1"/>
    </source>
</evidence>
<accession>T1EXK2</accession>
<dbReference type="GO" id="GO:0030246">
    <property type="term" value="F:carbohydrate binding"/>
    <property type="evidence" value="ECO:0007669"/>
    <property type="project" value="InterPro"/>
</dbReference>
<dbReference type="EMBL" id="KB097753">
    <property type="protein sequence ID" value="ESN90342.1"/>
    <property type="molecule type" value="Genomic_DNA"/>
</dbReference>
<dbReference type="Pfam" id="PF02140">
    <property type="entry name" value="SUEL_Lectin"/>
    <property type="match status" value="1"/>
</dbReference>
<dbReference type="HOGENOM" id="CLU_1257292_0_0_1"/>
<dbReference type="EMBL" id="AMQM01002233">
    <property type="status" value="NOT_ANNOTATED_CDS"/>
    <property type="molecule type" value="Genomic_DNA"/>
</dbReference>
<sequence>MIIIMITPAKTSTTTILQYGHLFFRCALTLDRCCSNPETTGPLMLPACDQRRLKEPREYCTFKHFNVTCSKLNDVILMTSARYGRMANSQCIMASDASVGCWTEVLHYMDRKCSGKRSCFVRIPNAKMHRQQPCAKDLLTYLEADYQCLTVETVSNAEDTCQEAGHSTIHLKDSTSGWLSSEVSMATKVGSIYCPWVLVVSKGQTLKDGRGGFMLEVGEP</sequence>
<reference evidence="3" key="3">
    <citation type="submission" date="2015-06" db="UniProtKB">
        <authorList>
            <consortium name="EnsemblMetazoa"/>
        </authorList>
    </citation>
    <scope>IDENTIFICATION</scope>
</reference>
<evidence type="ECO:0000313" key="4">
    <source>
        <dbReference type="Proteomes" id="UP000015101"/>
    </source>
</evidence>